<dbReference type="PANTHER" id="PTHR31906">
    <property type="entry name" value="PLASTID-LIPID-ASSOCIATED PROTEIN 4, CHLOROPLASTIC-RELATED"/>
    <property type="match status" value="1"/>
</dbReference>
<reference evidence="3" key="1">
    <citation type="journal article" date="2011" name="MBio">
        <title>Novel metabolic attributes of the genus Cyanothece, comprising a group of unicellular nitrogen-fixing Cyanobacteria.</title>
        <authorList>
            <person name="Bandyopadhyay A."/>
            <person name="Elvitigala T."/>
            <person name="Welsh E."/>
            <person name="Stockel J."/>
            <person name="Liberton M."/>
            <person name="Min H."/>
            <person name="Sherman L.A."/>
            <person name="Pakrasi H.B."/>
        </authorList>
    </citation>
    <scope>NUCLEOTIDE SEQUENCE [LARGE SCALE GENOMIC DNA]</scope>
    <source>
        <strain evidence="3">PCC 7822</strain>
    </source>
</reference>
<dbReference type="HOGENOM" id="CLU_069245_1_1_3"/>
<dbReference type="Proteomes" id="UP000008206">
    <property type="component" value="Chromosome"/>
</dbReference>
<dbReference type="InterPro" id="IPR039633">
    <property type="entry name" value="PAP"/>
</dbReference>
<proteinExistence type="predicted"/>
<dbReference type="Pfam" id="PF04755">
    <property type="entry name" value="PAP_fibrillin"/>
    <property type="match status" value="1"/>
</dbReference>
<dbReference type="KEGG" id="cyj:Cyan7822_4558"/>
<accession>E0UD02</accession>
<dbReference type="AlphaFoldDB" id="E0UD02"/>
<feature type="domain" description="Plastid lipid-associated protein/fibrillin conserved" evidence="1">
    <location>
        <begin position="38"/>
        <end position="207"/>
    </location>
</feature>
<evidence type="ECO:0000313" key="2">
    <source>
        <dbReference type="EMBL" id="ADN16467.1"/>
    </source>
</evidence>
<dbReference type="eggNOG" id="ENOG502ZB4T">
    <property type="taxonomic scope" value="Bacteria"/>
</dbReference>
<dbReference type="InterPro" id="IPR006843">
    <property type="entry name" value="PAP/fibrillin_dom"/>
</dbReference>
<evidence type="ECO:0000259" key="1">
    <source>
        <dbReference type="Pfam" id="PF04755"/>
    </source>
</evidence>
<protein>
    <submittedName>
        <fullName evidence="2">PAP fibrillin family protein</fullName>
    </submittedName>
</protein>
<keyword evidence="3" id="KW-1185">Reference proteome</keyword>
<evidence type="ECO:0000313" key="3">
    <source>
        <dbReference type="Proteomes" id="UP000008206"/>
    </source>
</evidence>
<dbReference type="OrthoDB" id="573488at2"/>
<gene>
    <name evidence="2" type="ordered locus">Cyan7822_4558</name>
</gene>
<sequence length="210" mass="23618">MNNRLALKEKLLYTLEQIKSQRLGKTDAPLTNVKLEEKLAREIEGLTTALEALNPNLYPILYALPLLNGAWQLEYSTAREIRSLAKLPYGLQVGKVYQVIDLATNSFFNQAFVTHRLGLLSGYVRVTATFEVAKSDSSVLPDRRINVFFQKRFLAIEQVAGFDTPQLNPFKVVDARNPTGRIPFLEITYLDESLRIGRGGEGSLFILTKA</sequence>
<dbReference type="RefSeq" id="WP_013324514.1">
    <property type="nucleotide sequence ID" value="NC_014501.1"/>
</dbReference>
<dbReference type="EMBL" id="CP002198">
    <property type="protein sequence ID" value="ADN16467.1"/>
    <property type="molecule type" value="Genomic_DNA"/>
</dbReference>
<organism evidence="2 3">
    <name type="scientific">Gloeothece verrucosa (strain PCC 7822)</name>
    <name type="common">Cyanothece sp. (strain PCC 7822)</name>
    <dbReference type="NCBI Taxonomy" id="497965"/>
    <lineage>
        <taxon>Bacteria</taxon>
        <taxon>Bacillati</taxon>
        <taxon>Cyanobacteriota</taxon>
        <taxon>Cyanophyceae</taxon>
        <taxon>Oscillatoriophycideae</taxon>
        <taxon>Chroococcales</taxon>
        <taxon>Aphanothecaceae</taxon>
        <taxon>Gloeothece</taxon>
        <taxon>Gloeothece verrucosa</taxon>
    </lineage>
</organism>
<name>E0UD02_GLOV7</name>
<dbReference type="STRING" id="497965.Cyan7822_4558"/>